<dbReference type="EMBL" id="DVIU01000236">
    <property type="protein sequence ID" value="HIS37310.1"/>
    <property type="molecule type" value="Genomic_DNA"/>
</dbReference>
<reference evidence="2" key="2">
    <citation type="journal article" date="2021" name="PeerJ">
        <title>Extensive microbial diversity within the chicken gut microbiome revealed by metagenomics and culture.</title>
        <authorList>
            <person name="Gilroy R."/>
            <person name="Ravi A."/>
            <person name="Getino M."/>
            <person name="Pursley I."/>
            <person name="Horton D.L."/>
            <person name="Alikhan N.F."/>
            <person name="Baker D."/>
            <person name="Gharbi K."/>
            <person name="Hall N."/>
            <person name="Watson M."/>
            <person name="Adriaenssens E.M."/>
            <person name="Foster-Nyarko E."/>
            <person name="Jarju S."/>
            <person name="Secka A."/>
            <person name="Antonio M."/>
            <person name="Oren A."/>
            <person name="Chaudhuri R.R."/>
            <person name="La Ragione R."/>
            <person name="Hildebrand F."/>
            <person name="Pallen M.J."/>
        </authorList>
    </citation>
    <scope>NUCLEOTIDE SEQUENCE</scope>
    <source>
        <strain evidence="2">6276</strain>
    </source>
</reference>
<dbReference type="Pfam" id="PF01381">
    <property type="entry name" value="HTH_3"/>
    <property type="match status" value="1"/>
</dbReference>
<evidence type="ECO:0000313" key="3">
    <source>
        <dbReference type="Proteomes" id="UP000823928"/>
    </source>
</evidence>
<name>A0A9D1JPI9_9BACT</name>
<dbReference type="CDD" id="cd00093">
    <property type="entry name" value="HTH_XRE"/>
    <property type="match status" value="1"/>
</dbReference>
<dbReference type="InterPro" id="IPR010982">
    <property type="entry name" value="Lambda_DNA-bd_dom_sf"/>
</dbReference>
<feature type="domain" description="HTH cro/C1-type" evidence="1">
    <location>
        <begin position="29"/>
        <end position="69"/>
    </location>
</feature>
<dbReference type="PROSITE" id="PS50943">
    <property type="entry name" value="HTH_CROC1"/>
    <property type="match status" value="1"/>
</dbReference>
<sequence length="79" mass="8706">MGEKEFCRKVGSIIRKLRCEKCSDSLCVFAEKNNIPSSTLSRIEIGENEAQLHNLKKIADGLGMSLSALFAYIEASLAK</sequence>
<gene>
    <name evidence="2" type="ORF">IAC10_11920</name>
</gene>
<accession>A0A9D1JPI9</accession>
<evidence type="ECO:0000313" key="2">
    <source>
        <dbReference type="EMBL" id="HIS37310.1"/>
    </source>
</evidence>
<proteinExistence type="predicted"/>
<protein>
    <submittedName>
        <fullName evidence="2">Helix-turn-helix transcriptional regulator</fullName>
    </submittedName>
</protein>
<dbReference type="InterPro" id="IPR001387">
    <property type="entry name" value="Cro/C1-type_HTH"/>
</dbReference>
<dbReference type="SUPFAM" id="SSF47413">
    <property type="entry name" value="lambda repressor-like DNA-binding domains"/>
    <property type="match status" value="1"/>
</dbReference>
<dbReference type="Gene3D" id="1.10.260.40">
    <property type="entry name" value="lambda repressor-like DNA-binding domains"/>
    <property type="match status" value="1"/>
</dbReference>
<evidence type="ECO:0000259" key="1">
    <source>
        <dbReference type="PROSITE" id="PS50943"/>
    </source>
</evidence>
<dbReference type="Proteomes" id="UP000823928">
    <property type="component" value="Unassembled WGS sequence"/>
</dbReference>
<reference evidence="2" key="1">
    <citation type="submission" date="2020-10" db="EMBL/GenBank/DDBJ databases">
        <authorList>
            <person name="Gilroy R."/>
        </authorList>
    </citation>
    <scope>NUCLEOTIDE SEQUENCE</scope>
    <source>
        <strain evidence="2">6276</strain>
    </source>
</reference>
<dbReference type="GO" id="GO:0003677">
    <property type="term" value="F:DNA binding"/>
    <property type="evidence" value="ECO:0007669"/>
    <property type="project" value="InterPro"/>
</dbReference>
<organism evidence="2 3">
    <name type="scientific">Candidatus Scatousia excrementigallinarum</name>
    <dbReference type="NCBI Taxonomy" id="2840935"/>
    <lineage>
        <taxon>Bacteria</taxon>
        <taxon>Candidatus Scatousia</taxon>
    </lineage>
</organism>
<dbReference type="AlphaFoldDB" id="A0A9D1JPI9"/>
<comment type="caution">
    <text evidence="2">The sequence shown here is derived from an EMBL/GenBank/DDBJ whole genome shotgun (WGS) entry which is preliminary data.</text>
</comment>